<evidence type="ECO:0000313" key="3">
    <source>
        <dbReference type="Proteomes" id="UP001183420"/>
    </source>
</evidence>
<proteinExistence type="predicted"/>
<sequence>MHQATRASGIRSTGAVLNKRIPRRLLQLYGGLTLYGASMALMVRAGLGLDPWDVFHQGVAEHTGLSIGMVVNITGALVLLLWIPLRERPGLGTLSNVLLIGTTMDLALRLLPEVTALGARVPLMLGAVVLNGAATGLYISARFGPGPRDGLMTALHRITGRSIRLMRTALEVTVLVSGVLLGGTAGVGTVVYAVAIGPLAQFFLRIFAIRETESGMDFEERRGPGILRLRSRRMSRYPGPSCADAG</sequence>
<feature type="transmembrane region" description="Helical" evidence="1">
    <location>
        <begin position="26"/>
        <end position="45"/>
    </location>
</feature>
<comment type="caution">
    <text evidence="2">The sequence shown here is derived from an EMBL/GenBank/DDBJ whole genome shotgun (WGS) entry which is preliminary data.</text>
</comment>
<keyword evidence="1" id="KW-0472">Membrane</keyword>
<keyword evidence="1" id="KW-0812">Transmembrane</keyword>
<evidence type="ECO:0000256" key="1">
    <source>
        <dbReference type="SAM" id="Phobius"/>
    </source>
</evidence>
<feature type="transmembrane region" description="Helical" evidence="1">
    <location>
        <begin position="123"/>
        <end position="144"/>
    </location>
</feature>
<reference evidence="3" key="1">
    <citation type="submission" date="2023-07" db="EMBL/GenBank/DDBJ databases">
        <title>30 novel species of actinomycetes from the DSMZ collection.</title>
        <authorList>
            <person name="Nouioui I."/>
        </authorList>
    </citation>
    <scope>NUCLEOTIDE SEQUENCE [LARGE SCALE GENOMIC DNA]</scope>
    <source>
        <strain evidence="3">DSM 44918</strain>
    </source>
</reference>
<dbReference type="Proteomes" id="UP001183420">
    <property type="component" value="Unassembled WGS sequence"/>
</dbReference>
<name>A0ABU2LGT0_9ACTN</name>
<accession>A0ABU2LGT0</accession>
<dbReference type="Pfam" id="PF19700">
    <property type="entry name" value="DUF6198"/>
    <property type="match status" value="1"/>
</dbReference>
<dbReference type="InterPro" id="IPR038750">
    <property type="entry name" value="YczE/YyaS-like"/>
</dbReference>
<feature type="transmembrane region" description="Helical" evidence="1">
    <location>
        <begin position="65"/>
        <end position="83"/>
    </location>
</feature>
<dbReference type="PANTHER" id="PTHR40078:SF1">
    <property type="entry name" value="INTEGRAL MEMBRANE PROTEIN"/>
    <property type="match status" value="1"/>
</dbReference>
<gene>
    <name evidence="2" type="ORF">RNC47_00305</name>
</gene>
<evidence type="ECO:0008006" key="4">
    <source>
        <dbReference type="Google" id="ProtNLM"/>
    </source>
</evidence>
<keyword evidence="1" id="KW-1133">Transmembrane helix</keyword>
<dbReference type="RefSeq" id="WP_311594508.1">
    <property type="nucleotide sequence ID" value="NZ_JAVREM010000001.1"/>
</dbReference>
<dbReference type="PANTHER" id="PTHR40078">
    <property type="entry name" value="INTEGRAL MEMBRANE PROTEIN-RELATED"/>
    <property type="match status" value="1"/>
</dbReference>
<keyword evidence="3" id="KW-1185">Reference proteome</keyword>
<dbReference type="EMBL" id="JAVREM010000001">
    <property type="protein sequence ID" value="MDT0316772.1"/>
    <property type="molecule type" value="Genomic_DNA"/>
</dbReference>
<organism evidence="2 3">
    <name type="scientific">Streptomyces millisiae</name>
    <dbReference type="NCBI Taxonomy" id="3075542"/>
    <lineage>
        <taxon>Bacteria</taxon>
        <taxon>Bacillati</taxon>
        <taxon>Actinomycetota</taxon>
        <taxon>Actinomycetes</taxon>
        <taxon>Kitasatosporales</taxon>
        <taxon>Streptomycetaceae</taxon>
        <taxon>Streptomyces</taxon>
    </lineage>
</organism>
<evidence type="ECO:0000313" key="2">
    <source>
        <dbReference type="EMBL" id="MDT0316772.1"/>
    </source>
</evidence>
<feature type="transmembrane region" description="Helical" evidence="1">
    <location>
        <begin position="90"/>
        <end position="111"/>
    </location>
</feature>
<protein>
    <recommendedName>
        <fullName evidence="4">Integral membrane protein</fullName>
    </recommendedName>
</protein>